<evidence type="ECO:0000313" key="3">
    <source>
        <dbReference type="EMBL" id="CRZ35835.1"/>
    </source>
</evidence>
<dbReference type="InterPro" id="IPR051396">
    <property type="entry name" value="Bact_Antivir_Def_Nuclease"/>
</dbReference>
<evidence type="ECO:0000259" key="2">
    <source>
        <dbReference type="Pfam" id="PF20469"/>
    </source>
</evidence>
<name>A0A0H5SL35_HERHM</name>
<evidence type="ECO:0000259" key="1">
    <source>
        <dbReference type="Pfam" id="PF13175"/>
    </source>
</evidence>
<dbReference type="RefSeq" id="WP_103203898.1">
    <property type="nucleotide sequence ID" value="NZ_CVTD020000029.1"/>
</dbReference>
<dbReference type="InterPro" id="IPR027417">
    <property type="entry name" value="P-loop_NTPase"/>
</dbReference>
<evidence type="ECO:0000313" key="4">
    <source>
        <dbReference type="Proteomes" id="UP000236497"/>
    </source>
</evidence>
<reference evidence="3 4" key="1">
    <citation type="submission" date="2015-06" db="EMBL/GenBank/DDBJ databases">
        <authorList>
            <person name="Wibberg Daniel"/>
        </authorList>
    </citation>
    <scope>NUCLEOTIDE SEQUENCE [LARGE SCALE GENOMIC DNA]</scope>
    <source>
        <strain evidence="3 4">T3/55T</strain>
    </source>
</reference>
<dbReference type="PANTHER" id="PTHR43581:SF4">
    <property type="entry name" value="ATP_GTP PHOSPHATASE"/>
    <property type="match status" value="1"/>
</dbReference>
<dbReference type="Gene3D" id="3.40.50.300">
    <property type="entry name" value="P-loop containing nucleotide triphosphate hydrolases"/>
    <property type="match status" value="1"/>
</dbReference>
<proteinExistence type="predicted"/>
<gene>
    <name evidence="3" type="ORF">HHT355_2654</name>
</gene>
<dbReference type="InterPro" id="IPR041685">
    <property type="entry name" value="AAA_GajA/Old/RecF-like"/>
</dbReference>
<dbReference type="AlphaFoldDB" id="A0A0H5SL35"/>
<feature type="domain" description="OLD protein-like TOPRIM" evidence="2">
    <location>
        <begin position="435"/>
        <end position="502"/>
    </location>
</feature>
<sequence length="688" mass="79739">MFVSKLLIRNFRSIEKESIDFRPGKNVLVGKNNSGKSNIVKALDLVLGEKNPVYLDINEKDFFTCYEDGNEKVKKAFFIAVKLEGNDINEELFKSVSGAWLATVGDKNLLEDFFNANKNPELLIKNFDTLSNRRYCKDTEELFDIFRNAQELYIYFSVIKNAEIENMDYDMDNQQSNYSKTYSIFLKHGNQYYRCSKFSNDLKNSLITSAILSAVRDINKELRINTWSWYGRLIKDIWENCNPSQKREIDKKLSEIKEITDDIFTNAASDIEEKIKKAIYHNSISFQLLQNTKDDIYKGINIFVNDGVEGLLEDKGTGIQSAVVISLFSYYCSKFHKNSSLLVVEEPEIYLHPQARRVVSNKFDEFVNLNSTNRNQVIITTHSSEFIRNTDIGNIIVVKKVSGKTKTRCIQMETGKHKELAKLQNIISTKNAEIFFADKVILVEGGEEYLIPLIAEHYYQEKGFLDYSNISVAKVGGKSFFKPYMEVLSCLGIEYYVIADFDILHNGLEDIDEFINEFSQEELNDIRKSLNEIIPIDEPWIKSKDIREKLLKPDKSMDAKSLCTVIDEICATEEYNDKLKEIWQYVRPKVTKKVNYRILDNYEDIKFKVYNYIDKLKASNIFILKKGELEDYITDDGQKIIEDLGFANQKELKIIKLSELVNNGNVKIEQVLDVEDYIEVIQKLKFNS</sequence>
<dbReference type="PANTHER" id="PTHR43581">
    <property type="entry name" value="ATP/GTP PHOSPHATASE"/>
    <property type="match status" value="1"/>
</dbReference>
<dbReference type="SUPFAM" id="SSF52540">
    <property type="entry name" value="P-loop containing nucleoside triphosphate hydrolases"/>
    <property type="match status" value="1"/>
</dbReference>
<accession>A0A0H5SL35</accession>
<dbReference type="CDD" id="cd01026">
    <property type="entry name" value="TOPRIM_OLD"/>
    <property type="match status" value="1"/>
</dbReference>
<dbReference type="InterPro" id="IPR034139">
    <property type="entry name" value="TOPRIM_OLD"/>
</dbReference>
<dbReference type="EMBL" id="CVTD020000029">
    <property type="protein sequence ID" value="CRZ35835.1"/>
    <property type="molecule type" value="Genomic_DNA"/>
</dbReference>
<dbReference type="Pfam" id="PF20469">
    <property type="entry name" value="OLD-like_TOPRIM"/>
    <property type="match status" value="1"/>
</dbReference>
<feature type="domain" description="Endonuclease GajA/Old nuclease/RecF-like AAA" evidence="1">
    <location>
        <begin position="1"/>
        <end position="387"/>
    </location>
</feature>
<keyword evidence="4" id="KW-1185">Reference proteome</keyword>
<dbReference type="OrthoDB" id="1093370at2"/>
<dbReference type="Proteomes" id="UP000236497">
    <property type="component" value="Unassembled WGS sequence"/>
</dbReference>
<protein>
    <submittedName>
        <fullName evidence="3">Uncharacterized protein</fullName>
    </submittedName>
</protein>
<organism evidence="3 4">
    <name type="scientific">Herbinix hemicellulosilytica</name>
    <dbReference type="NCBI Taxonomy" id="1564487"/>
    <lineage>
        <taxon>Bacteria</taxon>
        <taxon>Bacillati</taxon>
        <taxon>Bacillota</taxon>
        <taxon>Clostridia</taxon>
        <taxon>Lachnospirales</taxon>
        <taxon>Lachnospiraceae</taxon>
        <taxon>Herbinix</taxon>
    </lineage>
</organism>
<dbReference type="Pfam" id="PF13175">
    <property type="entry name" value="AAA_15"/>
    <property type="match status" value="1"/>
</dbReference>